<dbReference type="STRING" id="53326.A0A016S622"/>
<comment type="caution">
    <text evidence="2">The sequence shown here is derived from an EMBL/GenBank/DDBJ whole genome shotgun (WGS) entry which is preliminary data.</text>
</comment>
<organism evidence="2 3">
    <name type="scientific">Ancylostoma ceylanicum</name>
    <dbReference type="NCBI Taxonomy" id="53326"/>
    <lineage>
        <taxon>Eukaryota</taxon>
        <taxon>Metazoa</taxon>
        <taxon>Ecdysozoa</taxon>
        <taxon>Nematoda</taxon>
        <taxon>Chromadorea</taxon>
        <taxon>Rhabditida</taxon>
        <taxon>Rhabditina</taxon>
        <taxon>Rhabditomorpha</taxon>
        <taxon>Strongyloidea</taxon>
        <taxon>Ancylostomatidae</taxon>
        <taxon>Ancylostomatinae</taxon>
        <taxon>Ancylostoma</taxon>
    </lineage>
</organism>
<dbReference type="AlphaFoldDB" id="A0A016S622"/>
<accession>A0A016S622</accession>
<feature type="transmembrane region" description="Helical" evidence="1">
    <location>
        <begin position="116"/>
        <end position="137"/>
    </location>
</feature>
<dbReference type="EMBL" id="JARK01001622">
    <property type="protein sequence ID" value="EYB86058.1"/>
    <property type="molecule type" value="Genomic_DNA"/>
</dbReference>
<sequence>MTTEVRSGRGFSMKGSKVVQGLYPRECELCFPRLEFHDQAQFARHLRVVHSTKEGGSYICRYGNNNVCQKLPLEGVSDDDYEAHVRRVHCVPLQQSRLSVEDPHEKEFTLTRSCTVALLSSFLCVASTFLVLILLDFECMEEHATKNEIIYIWVISLGSLVTNIVFVLSTIFLTESSHSQDIGCPHNPGGIFFYVKPPPPYSES</sequence>
<keyword evidence="1" id="KW-0472">Membrane</keyword>
<protein>
    <submittedName>
        <fullName evidence="2">Uncharacterized protein</fullName>
    </submittedName>
</protein>
<evidence type="ECO:0000256" key="1">
    <source>
        <dbReference type="SAM" id="Phobius"/>
    </source>
</evidence>
<keyword evidence="1" id="KW-0812">Transmembrane</keyword>
<evidence type="ECO:0000313" key="2">
    <source>
        <dbReference type="EMBL" id="EYB86058.1"/>
    </source>
</evidence>
<evidence type="ECO:0000313" key="3">
    <source>
        <dbReference type="Proteomes" id="UP000024635"/>
    </source>
</evidence>
<name>A0A016S622_9BILA</name>
<feature type="transmembrane region" description="Helical" evidence="1">
    <location>
        <begin position="149"/>
        <end position="173"/>
    </location>
</feature>
<dbReference type="OrthoDB" id="10259024at2759"/>
<reference evidence="3" key="1">
    <citation type="journal article" date="2015" name="Nat. Genet.">
        <title>The genome and transcriptome of the zoonotic hookworm Ancylostoma ceylanicum identify infection-specific gene families.</title>
        <authorList>
            <person name="Schwarz E.M."/>
            <person name="Hu Y."/>
            <person name="Antoshechkin I."/>
            <person name="Miller M.M."/>
            <person name="Sternberg P.W."/>
            <person name="Aroian R.V."/>
        </authorList>
    </citation>
    <scope>NUCLEOTIDE SEQUENCE</scope>
    <source>
        <strain evidence="3">HY135</strain>
    </source>
</reference>
<keyword evidence="1" id="KW-1133">Transmembrane helix</keyword>
<keyword evidence="3" id="KW-1185">Reference proteome</keyword>
<proteinExistence type="predicted"/>
<gene>
    <name evidence="2" type="primary">Acey_s0286.g1401</name>
    <name evidence="2" type="ORF">Y032_0286g1401</name>
</gene>
<dbReference type="Proteomes" id="UP000024635">
    <property type="component" value="Unassembled WGS sequence"/>
</dbReference>